<evidence type="ECO:0000256" key="11">
    <source>
        <dbReference type="ARBA" id="ARBA00023002"/>
    </source>
</evidence>
<dbReference type="InterPro" id="IPR003097">
    <property type="entry name" value="CysJ-like_FAD-binding"/>
</dbReference>
<evidence type="ECO:0000256" key="8">
    <source>
        <dbReference type="ARBA" id="ARBA00022827"/>
    </source>
</evidence>
<dbReference type="Gene3D" id="2.40.30.10">
    <property type="entry name" value="Translation factors"/>
    <property type="match status" value="1"/>
</dbReference>
<evidence type="ECO:0000256" key="13">
    <source>
        <dbReference type="ARBA" id="ARBA00023026"/>
    </source>
</evidence>
<comment type="cofactor">
    <cofactor evidence="1 15 16">
        <name>heme</name>
        <dbReference type="ChEBI" id="CHEBI:30413"/>
    </cofactor>
</comment>
<keyword evidence="3 15" id="KW-0813">Transport</keyword>
<keyword evidence="6 15" id="KW-0288">FMN</keyword>
<keyword evidence="21" id="KW-1185">Reference proteome</keyword>
<dbReference type="AlphaFoldDB" id="A0A384J7D8"/>
<dbReference type="GO" id="GO:0050660">
    <property type="term" value="F:flavin adenine dinucleotide binding"/>
    <property type="evidence" value="ECO:0007669"/>
    <property type="project" value="TreeGrafter"/>
</dbReference>
<reference evidence="20 21" key="1">
    <citation type="journal article" date="2011" name="PLoS Genet.">
        <title>Genomic analysis of the necrotrophic fungal pathogens Sclerotinia sclerotiorum and Botrytis cinerea.</title>
        <authorList>
            <person name="Amselem J."/>
            <person name="Cuomo C.A."/>
            <person name="van Kan J.A."/>
            <person name="Viaud M."/>
            <person name="Benito E.P."/>
            <person name="Couloux A."/>
            <person name="Coutinho P.M."/>
            <person name="de Vries R.P."/>
            <person name="Dyer P.S."/>
            <person name="Fillinger S."/>
            <person name="Fournier E."/>
            <person name="Gout L."/>
            <person name="Hahn M."/>
            <person name="Kohn L."/>
            <person name="Lapalu N."/>
            <person name="Plummer K.M."/>
            <person name="Pradier J.M."/>
            <person name="Quevillon E."/>
            <person name="Sharon A."/>
            <person name="Simon A."/>
            <person name="ten Have A."/>
            <person name="Tudzynski B."/>
            <person name="Tudzynski P."/>
            <person name="Wincker P."/>
            <person name="Andrew M."/>
            <person name="Anthouard V."/>
            <person name="Beever R.E."/>
            <person name="Beffa R."/>
            <person name="Benoit I."/>
            <person name="Bouzid O."/>
            <person name="Brault B."/>
            <person name="Chen Z."/>
            <person name="Choquer M."/>
            <person name="Collemare J."/>
            <person name="Cotton P."/>
            <person name="Danchin E.G."/>
            <person name="Da Silva C."/>
            <person name="Gautier A."/>
            <person name="Giraud C."/>
            <person name="Giraud T."/>
            <person name="Gonzalez C."/>
            <person name="Grossetete S."/>
            <person name="Guldener U."/>
            <person name="Henrissat B."/>
            <person name="Howlett B.J."/>
            <person name="Kodira C."/>
            <person name="Kretschmer M."/>
            <person name="Lappartient A."/>
            <person name="Leroch M."/>
            <person name="Levis C."/>
            <person name="Mauceli E."/>
            <person name="Neuveglise C."/>
            <person name="Oeser B."/>
            <person name="Pearson M."/>
            <person name="Poulain J."/>
            <person name="Poussereau N."/>
            <person name="Quesneville H."/>
            <person name="Rascle C."/>
            <person name="Schumacher J."/>
            <person name="Segurens B."/>
            <person name="Sexton A."/>
            <person name="Silva E."/>
            <person name="Sirven C."/>
            <person name="Soanes D.M."/>
            <person name="Talbot N.J."/>
            <person name="Templeton M."/>
            <person name="Yandava C."/>
            <person name="Yarden O."/>
            <person name="Zeng Q."/>
            <person name="Rollins J.A."/>
            <person name="Lebrun M.H."/>
            <person name="Dickman M."/>
        </authorList>
    </citation>
    <scope>NUCLEOTIDE SEQUENCE [LARGE SCALE GENOMIC DNA]</scope>
    <source>
        <strain evidence="20 21">B05.10</strain>
    </source>
</reference>
<keyword evidence="9 15" id="KW-0521">NADP</keyword>
<evidence type="ECO:0000256" key="3">
    <source>
        <dbReference type="ARBA" id="ARBA00022448"/>
    </source>
</evidence>
<dbReference type="Gene3D" id="1.10.630.10">
    <property type="entry name" value="Cytochrome P450"/>
    <property type="match status" value="1"/>
</dbReference>
<evidence type="ECO:0000256" key="14">
    <source>
        <dbReference type="ARBA" id="ARBA00023033"/>
    </source>
</evidence>
<dbReference type="PANTHER" id="PTHR19384:SF127">
    <property type="entry name" value="BIFUNCTIONAL CYTOCHROME P450_NADPH--P450 REDUCTASE"/>
    <property type="match status" value="1"/>
</dbReference>
<dbReference type="SUPFAM" id="SSF52218">
    <property type="entry name" value="Flavoproteins"/>
    <property type="match status" value="1"/>
</dbReference>
<keyword evidence="11 15" id="KW-0560">Oxidoreductase</keyword>
<dbReference type="SUPFAM" id="SSF52343">
    <property type="entry name" value="Ferredoxin reductase-like, C-terminal NADP-linked domain"/>
    <property type="match status" value="1"/>
</dbReference>
<proteinExistence type="inferred from homology"/>
<dbReference type="PRINTS" id="PR00463">
    <property type="entry name" value="EP450I"/>
</dbReference>
<evidence type="ECO:0000256" key="16">
    <source>
        <dbReference type="PIRSR" id="PIRSR000209-1"/>
    </source>
</evidence>
<dbReference type="OrthoDB" id="1470350at2759"/>
<dbReference type="PROSITE" id="PS51384">
    <property type="entry name" value="FAD_FR"/>
    <property type="match status" value="1"/>
</dbReference>
<accession>A0A384J7D8</accession>
<evidence type="ECO:0000256" key="15">
    <source>
        <dbReference type="PIRNR" id="PIRNR000209"/>
    </source>
</evidence>
<dbReference type="FunFam" id="1.10.630.10:FF:000040">
    <property type="entry name" value="Bifunctional cytochrome P450/NADPH--P450 reductase"/>
    <property type="match status" value="1"/>
</dbReference>
<evidence type="ECO:0000256" key="1">
    <source>
        <dbReference type="ARBA" id="ARBA00001971"/>
    </source>
</evidence>
<evidence type="ECO:0000313" key="20">
    <source>
        <dbReference type="EMBL" id="ATZ46443.1"/>
    </source>
</evidence>
<dbReference type="InterPro" id="IPR002401">
    <property type="entry name" value="Cyt_P450_E_grp-I"/>
</dbReference>
<dbReference type="Pfam" id="PF00258">
    <property type="entry name" value="Flavodoxin_1"/>
    <property type="match status" value="1"/>
</dbReference>
<dbReference type="CDD" id="cd06206">
    <property type="entry name" value="bifunctional_CYPOR"/>
    <property type="match status" value="1"/>
</dbReference>
<dbReference type="InterPro" id="IPR001128">
    <property type="entry name" value="Cyt_P450"/>
</dbReference>
<dbReference type="InterPro" id="IPR017972">
    <property type="entry name" value="Cyt_P450_CS"/>
</dbReference>
<sequence length="1089" mass="120795">MTTAIPGPKAKPLVGNLLDLKDEEAPLRALEHLAVEYGPIYKLTRGGTRIIVVSSVEMMEELCDESRFEKAPPMALSKKDDRPSGMFTATNDDPDWGQAHRILVPAFGPLAIEQMYDQMQDIGNQLLLKWARLGPSEPITVTDDFTRLTLDTIALCAMDFRFNSFYTDKMHPFVDAMVGFLSESGDRIRRPAIVTSLMRKKNAKFQRDLDYMFEVSQGLVQHRKQNPTEKKDLLNAMLSGKDPKNKDEMRDDLIIANMITFLIAGHETTSGLLSFAFLNLMKNPDAYNAAQREVDQVVGRGPIRVEHLNKFEYLNGVLRESLRLTPTAPIVSKQLVKGVSGENATLSRGKYKIEQTDKIIALLGAIQQDPNVYGSDANEFKPERMMGDDFKNLPSAAWKPFGSGVRACIGRAFAWQEALMVTAMLIQNFDFHLHDPGYKLRIKQTLTIKPKDLIMQATLRHGMTAMDLEHLLRGSPSSSIKSPEISTAPSKLPDVSSLKLDSKPMTILYGSNTGTCLAFAQRMASTAAGHGFEAKVSEMDSVVGKLPKSQPIVIITASYEGNPPENAARFVSWLGKLEPTSLSGTQFAVFGCGHSDWRATFQKIPTVVDNRMAEFGSLRLVHRGLSDAANGDLSGDFDDWLNKTFWPKISRGSKSQGAALETGMHLEISTQPGVTSLRQDVQDGVVVEAKVLTAPGTPEKRHLEIELPPDASYESGDYLAVLPVNSNQNVRRVMKVFGLAWDSTIVIKGQSLGTLPLDTPLSIRDILAGYVELFEPVSRKILQTMANSATDQDSKQQLAAMSRDSETYEKQVLTKRLSIIGLLEAHSSVKLTFRDFLSSLSPLRVRYYSISSSPLHSPNTCTITYKVLSIPSFSGPGHYAGICGTYLSSLLPGDPIKVSVRPSSKKLFHLPLDIKRTPLLMFCAGTGIAPFRGFIQQRAMQAAASPDRKLAPAILFVGCRSSTSDRLYAQEFDKWEDLGVVDIRYSFSRDSDSSRSERETVRIGQGYKYVQERMLADIDKKDILRLWDEGARVYVCGGGAFVKEVGRAAREIVKERLREKGEKIEGREEELEERFKTGLVDRCATDIFG</sequence>
<dbReference type="InterPro" id="IPR039261">
    <property type="entry name" value="FNR_nucleotide-bd"/>
</dbReference>
<dbReference type="Proteomes" id="UP000001798">
    <property type="component" value="Chromosome 1"/>
</dbReference>
<dbReference type="EMBL" id="CP009805">
    <property type="protein sequence ID" value="ATZ46442.1"/>
    <property type="molecule type" value="Genomic_DNA"/>
</dbReference>
<dbReference type="Pfam" id="PF00067">
    <property type="entry name" value="p450"/>
    <property type="match status" value="1"/>
</dbReference>
<dbReference type="SUPFAM" id="SSF63380">
    <property type="entry name" value="Riboflavin synthase domain-like"/>
    <property type="match status" value="1"/>
</dbReference>
<reference evidence="20" key="4">
    <citation type="submission" date="2017-12" db="EMBL/GenBank/DDBJ databases">
        <authorList>
            <person name="van Kan J."/>
        </authorList>
    </citation>
    <scope>NUCLEOTIDE SEQUENCE</scope>
    <source>
        <strain evidence="20">B05.10</strain>
    </source>
</reference>
<comment type="similarity">
    <text evidence="2 15">In the N-terminal section; belongs to the cytochrome P450 family.</text>
</comment>
<dbReference type="GO" id="GO:0005506">
    <property type="term" value="F:iron ion binding"/>
    <property type="evidence" value="ECO:0007669"/>
    <property type="project" value="UniProtKB-UniRule"/>
</dbReference>
<keyword evidence="10 15" id="KW-0249">Electron transport</keyword>
<dbReference type="InterPro" id="IPR023173">
    <property type="entry name" value="NADPH_Cyt_P450_Rdtase_alpha"/>
</dbReference>
<dbReference type="EMBL" id="CP009805">
    <property type="protein sequence ID" value="ATZ46443.1"/>
    <property type="molecule type" value="Genomic_DNA"/>
</dbReference>
<evidence type="ECO:0000259" key="19">
    <source>
        <dbReference type="PROSITE" id="PS51384"/>
    </source>
</evidence>
<evidence type="ECO:0000256" key="6">
    <source>
        <dbReference type="ARBA" id="ARBA00022643"/>
    </source>
</evidence>
<dbReference type="Gene3D" id="1.20.990.10">
    <property type="entry name" value="NADPH-cytochrome p450 Reductase, Chain A, domain 3"/>
    <property type="match status" value="1"/>
</dbReference>
<keyword evidence="14 15" id="KW-0503">Monooxygenase</keyword>
<keyword evidence="5 15" id="KW-0285">Flavoprotein</keyword>
<dbReference type="GO" id="GO:0005829">
    <property type="term" value="C:cytosol"/>
    <property type="evidence" value="ECO:0007669"/>
    <property type="project" value="TreeGrafter"/>
</dbReference>
<evidence type="ECO:0000313" key="21">
    <source>
        <dbReference type="Proteomes" id="UP000001798"/>
    </source>
</evidence>
<dbReference type="GO" id="GO:0003958">
    <property type="term" value="F:NADPH-hemoprotein reductase activity"/>
    <property type="evidence" value="ECO:0007669"/>
    <property type="project" value="UniProtKB-UniRule"/>
</dbReference>
<dbReference type="RefSeq" id="XP_024546674.1">
    <property type="nucleotide sequence ID" value="XM_024690904.1"/>
</dbReference>
<protein>
    <recommendedName>
        <fullName evidence="15">Bifunctional cytochrome P450/NADPH--P450 reductase</fullName>
    </recommendedName>
    <domain>
        <recommendedName>
            <fullName evidence="15">Cytochrome P450</fullName>
            <ecNumber evidence="15">1.14.14.1</ecNumber>
        </recommendedName>
    </domain>
    <domain>
        <recommendedName>
            <fullName evidence="15">NADPH--cytochrome P450 reductase</fullName>
            <ecNumber evidence="15">1.6.2.4</ecNumber>
        </recommendedName>
    </domain>
</protein>
<keyword evidence="13" id="KW-0843">Virulence</keyword>
<dbReference type="PIRSF" id="PIRSF000209">
    <property type="entry name" value="Bifunctional_P450_P450R"/>
    <property type="match status" value="1"/>
</dbReference>
<dbReference type="InterPro" id="IPR017927">
    <property type="entry name" value="FAD-bd_FR_type"/>
</dbReference>
<dbReference type="RefSeq" id="XP_024546675.1">
    <property type="nucleotide sequence ID" value="XM_024690905.1"/>
</dbReference>
<keyword evidence="8 15" id="KW-0274">FAD</keyword>
<evidence type="ECO:0000256" key="17">
    <source>
        <dbReference type="SAM" id="MobiDB-lite"/>
    </source>
</evidence>
<feature type="binding site" description="axial binding residue" evidence="16">
    <location>
        <position position="408"/>
    </location>
    <ligand>
        <name>heme</name>
        <dbReference type="ChEBI" id="CHEBI:30413"/>
    </ligand>
    <ligandPart>
        <name>Fe</name>
        <dbReference type="ChEBI" id="CHEBI:18248"/>
    </ligandPart>
</feature>
<dbReference type="Gene3D" id="3.40.50.80">
    <property type="entry name" value="Nucleotide-binding domain of ferredoxin-NADP reductase (FNR) module"/>
    <property type="match status" value="1"/>
</dbReference>
<reference evidence="20 21" key="3">
    <citation type="journal article" date="2017" name="Mol. Plant Pathol.">
        <title>A gapless genome sequence of the fungus Botrytis cinerea.</title>
        <authorList>
            <person name="Van Kan J.A."/>
            <person name="Stassen J.H."/>
            <person name="Mosbach A."/>
            <person name="Van Der Lee T.A."/>
            <person name="Faino L."/>
            <person name="Farmer A.D."/>
            <person name="Papasotiriou D.G."/>
            <person name="Zhou S."/>
            <person name="Seidl M.F."/>
            <person name="Cottam E."/>
            <person name="Edel D."/>
            <person name="Hahn M."/>
            <person name="Schwartz D.C."/>
            <person name="Dietrich R.A."/>
            <person name="Widdison S."/>
            <person name="Scalliet G."/>
        </authorList>
    </citation>
    <scope>NUCLEOTIDE SEQUENCE [LARGE SCALE GENOMIC DNA]</scope>
    <source>
        <strain evidence="20 21">B05.10</strain>
    </source>
</reference>
<comment type="cofactor">
    <cofactor evidence="15">
        <name>FAD</name>
        <dbReference type="ChEBI" id="CHEBI:57692"/>
    </cofactor>
    <cofactor evidence="15">
        <name>FMN</name>
        <dbReference type="ChEBI" id="CHEBI:58210"/>
    </cofactor>
</comment>
<feature type="region of interest" description="Disordered" evidence="17">
    <location>
        <begin position="72"/>
        <end position="91"/>
    </location>
</feature>
<dbReference type="Pfam" id="PF00667">
    <property type="entry name" value="FAD_binding_1"/>
    <property type="match status" value="1"/>
</dbReference>
<dbReference type="CDD" id="cd11068">
    <property type="entry name" value="CYP120A1"/>
    <property type="match status" value="1"/>
</dbReference>
<dbReference type="PROSITE" id="PS00086">
    <property type="entry name" value="CYTOCHROME_P450"/>
    <property type="match status" value="1"/>
</dbReference>
<evidence type="ECO:0000256" key="2">
    <source>
        <dbReference type="ARBA" id="ARBA00010018"/>
    </source>
</evidence>
<evidence type="ECO:0000256" key="10">
    <source>
        <dbReference type="ARBA" id="ARBA00022982"/>
    </source>
</evidence>
<keyword evidence="12 15" id="KW-0408">Iron</keyword>
<dbReference type="PANTHER" id="PTHR19384">
    <property type="entry name" value="NITRIC OXIDE SYNTHASE-RELATED"/>
    <property type="match status" value="1"/>
</dbReference>
<feature type="domain" description="FAD-binding FR-type" evidence="19">
    <location>
        <begin position="679"/>
        <end position="911"/>
    </location>
</feature>
<dbReference type="InterPro" id="IPR029039">
    <property type="entry name" value="Flavoprotein-like_sf"/>
</dbReference>
<dbReference type="Pfam" id="PF00175">
    <property type="entry name" value="NAD_binding_1"/>
    <property type="match status" value="1"/>
</dbReference>
<reference evidence="20 21" key="2">
    <citation type="journal article" date="2012" name="Eukaryot. Cell">
        <title>Genome update of Botrytis cinerea strains B05.10 and T4.</title>
        <authorList>
            <person name="Staats M."/>
            <person name="van Kan J.A."/>
        </authorList>
    </citation>
    <scope>NUCLEOTIDE SEQUENCE [LARGE SCALE GENOMIC DNA]</scope>
    <source>
        <strain evidence="20 21">B05.10</strain>
    </source>
</reference>
<dbReference type="InterPro" id="IPR001433">
    <property type="entry name" value="OxRdtase_FAD/NAD-bd"/>
</dbReference>
<evidence type="ECO:0000256" key="12">
    <source>
        <dbReference type="ARBA" id="ARBA00023004"/>
    </source>
</evidence>
<dbReference type="InterPro" id="IPR023206">
    <property type="entry name" value="Bifunctional_P450_P450_red"/>
</dbReference>
<feature type="domain" description="Flavodoxin-like" evidence="18">
    <location>
        <begin position="505"/>
        <end position="645"/>
    </location>
</feature>
<organism evidence="20 21">
    <name type="scientific">Botryotinia fuckeliana (strain B05.10)</name>
    <name type="common">Noble rot fungus</name>
    <name type="synonym">Botrytis cinerea</name>
    <dbReference type="NCBI Taxonomy" id="332648"/>
    <lineage>
        <taxon>Eukaryota</taxon>
        <taxon>Fungi</taxon>
        <taxon>Dikarya</taxon>
        <taxon>Ascomycota</taxon>
        <taxon>Pezizomycotina</taxon>
        <taxon>Leotiomycetes</taxon>
        <taxon>Helotiales</taxon>
        <taxon>Sclerotiniaceae</taxon>
        <taxon>Botrytis</taxon>
    </lineage>
</organism>
<evidence type="ECO:0000259" key="18">
    <source>
        <dbReference type="PROSITE" id="PS50902"/>
    </source>
</evidence>
<evidence type="ECO:0000256" key="4">
    <source>
        <dbReference type="ARBA" id="ARBA00022617"/>
    </source>
</evidence>
<dbReference type="InterPro" id="IPR036396">
    <property type="entry name" value="Cyt_P450_sf"/>
</dbReference>
<dbReference type="PROSITE" id="PS50902">
    <property type="entry name" value="FLAVODOXIN_LIKE"/>
    <property type="match status" value="1"/>
</dbReference>
<keyword evidence="7 15" id="KW-0479">Metal-binding</keyword>
<dbReference type="EC" id="1.14.14.1" evidence="15"/>
<dbReference type="InterPro" id="IPR017938">
    <property type="entry name" value="Riboflavin_synthase-like_b-brl"/>
</dbReference>
<name>A0A384J7D8_BOTFB</name>
<keyword evidence="4 15" id="KW-0349">Heme</keyword>
<dbReference type="GO" id="GO:0020037">
    <property type="term" value="F:heme binding"/>
    <property type="evidence" value="ECO:0007669"/>
    <property type="project" value="UniProtKB-UniRule"/>
</dbReference>
<dbReference type="Gene3D" id="3.40.50.360">
    <property type="match status" value="1"/>
</dbReference>
<dbReference type="GO" id="GO:0070330">
    <property type="term" value="F:aromatase activity"/>
    <property type="evidence" value="ECO:0007669"/>
    <property type="project" value="UniProtKB-UniRule"/>
</dbReference>
<evidence type="ECO:0000256" key="5">
    <source>
        <dbReference type="ARBA" id="ARBA00022630"/>
    </source>
</evidence>
<dbReference type="InterPro" id="IPR008254">
    <property type="entry name" value="Flavodoxin/NO_synth"/>
</dbReference>
<dbReference type="GeneID" id="5437077"/>
<dbReference type="GO" id="GO:0010181">
    <property type="term" value="F:FMN binding"/>
    <property type="evidence" value="ECO:0007669"/>
    <property type="project" value="UniProtKB-UniRule"/>
</dbReference>
<evidence type="ECO:0000256" key="7">
    <source>
        <dbReference type="ARBA" id="ARBA00022723"/>
    </source>
</evidence>
<dbReference type="SUPFAM" id="SSF48264">
    <property type="entry name" value="Cytochrome P450"/>
    <property type="match status" value="1"/>
</dbReference>
<dbReference type="EC" id="1.6.2.4" evidence="15"/>
<dbReference type="VEuPathDB" id="FungiDB:Bcin01g10380"/>
<evidence type="ECO:0000256" key="9">
    <source>
        <dbReference type="ARBA" id="ARBA00022857"/>
    </source>
</evidence>
<dbReference type="KEGG" id="bfu:BCIN_01g10380"/>
<gene>
    <name evidence="20" type="ORF">BCIN_01g10380</name>
</gene>
<dbReference type="PRINTS" id="PR00385">
    <property type="entry name" value="P450"/>
</dbReference>
<comment type="catalytic activity">
    <reaction evidence="15">
        <text>an organic molecule + reduced [NADPH--hemoprotein reductase] + O2 = an alcohol + oxidized [NADPH--hemoprotein reductase] + H2O + H(+)</text>
        <dbReference type="Rhea" id="RHEA:17149"/>
        <dbReference type="Rhea" id="RHEA-COMP:11964"/>
        <dbReference type="Rhea" id="RHEA-COMP:11965"/>
        <dbReference type="ChEBI" id="CHEBI:15377"/>
        <dbReference type="ChEBI" id="CHEBI:15378"/>
        <dbReference type="ChEBI" id="CHEBI:15379"/>
        <dbReference type="ChEBI" id="CHEBI:30879"/>
        <dbReference type="ChEBI" id="CHEBI:57618"/>
        <dbReference type="ChEBI" id="CHEBI:58210"/>
        <dbReference type="ChEBI" id="CHEBI:142491"/>
        <dbReference type="EC" id="1.14.14.1"/>
    </reaction>
</comment>
<comment type="catalytic activity">
    <reaction evidence="15">
        <text>2 oxidized [cytochrome P450] + NADPH = 2 reduced [cytochrome P450] + NADP(+) + H(+)</text>
        <dbReference type="Rhea" id="RHEA:24040"/>
        <dbReference type="Rhea" id="RHEA-COMP:14627"/>
        <dbReference type="Rhea" id="RHEA-COMP:14628"/>
        <dbReference type="ChEBI" id="CHEBI:15378"/>
        <dbReference type="ChEBI" id="CHEBI:55376"/>
        <dbReference type="ChEBI" id="CHEBI:57783"/>
        <dbReference type="ChEBI" id="CHEBI:58349"/>
        <dbReference type="ChEBI" id="CHEBI:60344"/>
        <dbReference type="EC" id="1.6.2.4"/>
    </reaction>
</comment>